<accession>A0AA85BQV2</accession>
<comment type="similarity">
    <text evidence="1">Belongs to the MDM20/NAA25 family.</text>
</comment>
<proteinExistence type="inferred from homology"/>
<dbReference type="AlphaFoldDB" id="A0AA85BQV2"/>
<protein>
    <submittedName>
        <fullName evidence="3">Uncharacterized protein</fullName>
    </submittedName>
</protein>
<organism evidence="2 3">
    <name type="scientific">Schistosoma mattheei</name>
    <dbReference type="NCBI Taxonomy" id="31246"/>
    <lineage>
        <taxon>Eukaryota</taxon>
        <taxon>Metazoa</taxon>
        <taxon>Spiralia</taxon>
        <taxon>Lophotrochozoa</taxon>
        <taxon>Platyhelminthes</taxon>
        <taxon>Trematoda</taxon>
        <taxon>Digenea</taxon>
        <taxon>Strigeidida</taxon>
        <taxon>Schistosomatoidea</taxon>
        <taxon>Schistosomatidae</taxon>
        <taxon>Schistosoma</taxon>
    </lineage>
</organism>
<name>A0AA85BQV2_9TREM</name>
<dbReference type="PANTHER" id="PTHR22767:SF3">
    <property type="entry name" value="N-ALPHA-ACETYLTRANSFERASE 25, NATB AUXILIARY SUBUNIT"/>
    <property type="match status" value="1"/>
</dbReference>
<dbReference type="PANTHER" id="PTHR22767">
    <property type="entry name" value="N-TERMINAL ACETYLTRANSFERASE-RELATED"/>
    <property type="match status" value="1"/>
</dbReference>
<evidence type="ECO:0000313" key="2">
    <source>
        <dbReference type="Proteomes" id="UP000050791"/>
    </source>
</evidence>
<sequence length="851" mass="97586">MYLPLAEKMLIREAENGKMSRHSELQVLIELLARLQKHEEAYKLLSRKDITDRIDNEDYICDYSSMKLSLLAHLDIWDDLYELAKSQIQINPDDWTPWKKLIETSLKDIQRVEKVMSLIDIAITNHPYNRGPQLARLDMYANLVQLGMHLVYNHNPLTFLKDYFNTFSHKPICSMDLAYLLRMVLPNVDDQIKYISFVMEVAETDLNFTNKEDKTIYRHLCAHQIARANNQGASLQSLLRYYFGYAPDRSEVLLKKLKDVAVNNETTIDLYPVDGFLLLSLSSLLETSSPAYECSFSLGTGLLSLYWIYIIGLEHTNLNHHLRIKLCNLYSSDFLNCPELILPQLDKLEIKQLLFLSLGHLIVKPSPSLAMCTSIVATQSQVDDISSVHSLYQKIITLSNSMVTEAEEFLVAAYRKHAYTKVREFTQFISQLHNADVFLTVRVEMLHWQLIVSQHDFDTLLEQLGQAQISIDNVTKQLPMIVDCRDFSVTPNFDQYERVENVRLSFDHLKSWLNLRCLTLNAIVYATSLVMSIVKVEHYMISESQHEVAENVPPESVKSLNSLLSTMNDLDSHTKEPSTRELSNFKLLSWSVMVKRDQILRTFPDLPDVSCASLYCYGPYRRVLSIGIELILGLHGLVSENSSAFTKKSMDYLLQSFDNDFVHPGGVLLILTMFYESISLATLLVSMIQSALRPRSHYHHEINKYQKRKNKKDKVINTNSNHSPILSLLDNFAVGLYYTTTKLVTITDQLVEVTDCWSTWCHDVSCKEFQLIASNACTHVLSEDFLVQYPVLKPPNCAFEELSKVYEKSFNRIAAGLRVKSSCLQNITTELAVYQSRTHEIVSVQNSNSSP</sequence>
<evidence type="ECO:0000313" key="3">
    <source>
        <dbReference type="WBParaSite" id="SMTH1_70490.1"/>
    </source>
</evidence>
<reference evidence="3" key="1">
    <citation type="submission" date="2023-11" db="UniProtKB">
        <authorList>
            <consortium name="WormBaseParasite"/>
        </authorList>
    </citation>
    <scope>IDENTIFICATION</scope>
</reference>
<dbReference type="GO" id="GO:0031416">
    <property type="term" value="C:NatB complex"/>
    <property type="evidence" value="ECO:0007669"/>
    <property type="project" value="TreeGrafter"/>
</dbReference>
<dbReference type="Proteomes" id="UP000050791">
    <property type="component" value="Unassembled WGS sequence"/>
</dbReference>
<dbReference type="WBParaSite" id="SMTH1_70490.1">
    <property type="protein sequence ID" value="SMTH1_70490.1"/>
    <property type="gene ID" value="SMTH1_70490"/>
</dbReference>
<dbReference type="InterPro" id="IPR019183">
    <property type="entry name" value="NAA25_NatB_aux_su"/>
</dbReference>
<dbReference type="Pfam" id="PF09797">
    <property type="entry name" value="NatB_MDM20"/>
    <property type="match status" value="1"/>
</dbReference>
<evidence type="ECO:0000256" key="1">
    <source>
        <dbReference type="ARBA" id="ARBA00006298"/>
    </source>
</evidence>